<dbReference type="EMBL" id="JADCKQ010000008">
    <property type="protein sequence ID" value="MBI1494383.1"/>
    <property type="molecule type" value="Genomic_DNA"/>
</dbReference>
<dbReference type="Pfam" id="PF00282">
    <property type="entry name" value="Pyridoxal_deC"/>
    <property type="match status" value="1"/>
</dbReference>
<dbReference type="InterPro" id="IPR002129">
    <property type="entry name" value="PyrdxlP-dep_de-COase"/>
</dbReference>
<reference evidence="7" key="1">
    <citation type="submission" date="2020-10" db="EMBL/GenBank/DDBJ databases">
        <title>Paenihalocynthiibacter styelae gen. nov., sp. nov., isolated from stalked sea squirt Styela clava.</title>
        <authorList>
            <person name="Kim Y.-O."/>
            <person name="Yoon J.-H."/>
        </authorList>
    </citation>
    <scope>NUCLEOTIDE SEQUENCE</scope>
    <source>
        <strain evidence="7">MYP1-1</strain>
    </source>
</reference>
<dbReference type="SUPFAM" id="SSF53383">
    <property type="entry name" value="PLP-dependent transferases"/>
    <property type="match status" value="1"/>
</dbReference>
<keyword evidence="2 5" id="KW-0663">Pyridoxal phosphate</keyword>
<keyword evidence="7" id="KW-0032">Aminotransferase</keyword>
<accession>A0A8J7IDF1</accession>
<evidence type="ECO:0000256" key="4">
    <source>
        <dbReference type="ARBA" id="ARBA00038302"/>
    </source>
</evidence>
<evidence type="ECO:0000256" key="5">
    <source>
        <dbReference type="PIRSR" id="PIRSR602129-50"/>
    </source>
</evidence>
<dbReference type="Gene3D" id="3.40.640.10">
    <property type="entry name" value="Type I PLP-dependent aspartate aminotransferase-like (Major domain)"/>
    <property type="match status" value="1"/>
</dbReference>
<evidence type="ECO:0000313" key="7">
    <source>
        <dbReference type="EMBL" id="MBI1494383.1"/>
    </source>
</evidence>
<dbReference type="InterPro" id="IPR015424">
    <property type="entry name" value="PyrdxlP-dep_Trfase"/>
</dbReference>
<feature type="modified residue" description="N6-(pyridoxal phosphate)lysine" evidence="5">
    <location>
        <position position="222"/>
    </location>
</feature>
<organism evidence="7 8">
    <name type="scientific">Halocynthiibacter styelae</name>
    <dbReference type="NCBI Taxonomy" id="2761955"/>
    <lineage>
        <taxon>Bacteria</taxon>
        <taxon>Pseudomonadati</taxon>
        <taxon>Pseudomonadota</taxon>
        <taxon>Alphaproteobacteria</taxon>
        <taxon>Rhodobacterales</taxon>
        <taxon>Paracoccaceae</taxon>
        <taxon>Halocynthiibacter</taxon>
    </lineage>
</organism>
<keyword evidence="7" id="KW-0808">Transferase</keyword>
<dbReference type="InterPro" id="IPR050477">
    <property type="entry name" value="GrpII_AminoAcid_Decarb"/>
</dbReference>
<dbReference type="PANTHER" id="PTHR42735:SF6">
    <property type="entry name" value="SPHINGOSINE-1-PHOSPHATE LYASE 1"/>
    <property type="match status" value="1"/>
</dbReference>
<dbReference type="InterPro" id="IPR015422">
    <property type="entry name" value="PyrdxlP-dep_Trfase_small"/>
</dbReference>
<dbReference type="RefSeq" id="WP_228849147.1">
    <property type="nucleotide sequence ID" value="NZ_JADCKQ010000008.1"/>
</dbReference>
<evidence type="ECO:0000256" key="1">
    <source>
        <dbReference type="ARBA" id="ARBA00001933"/>
    </source>
</evidence>
<dbReference type="GO" id="GO:0008117">
    <property type="term" value="F:sphinganine-1-phosphate aldolase activity"/>
    <property type="evidence" value="ECO:0007669"/>
    <property type="project" value="TreeGrafter"/>
</dbReference>
<keyword evidence="3 6" id="KW-0456">Lyase</keyword>
<dbReference type="InterPro" id="IPR015421">
    <property type="entry name" value="PyrdxlP-dep_Trfase_major"/>
</dbReference>
<name>A0A8J7IDF1_9RHOB</name>
<dbReference type="GO" id="GO:0016020">
    <property type="term" value="C:membrane"/>
    <property type="evidence" value="ECO:0007669"/>
    <property type="project" value="GOC"/>
</dbReference>
<dbReference type="AlphaFoldDB" id="A0A8J7IDF1"/>
<evidence type="ECO:0000313" key="8">
    <source>
        <dbReference type="Proteomes" id="UP000640583"/>
    </source>
</evidence>
<proteinExistence type="inferred from homology"/>
<dbReference type="GO" id="GO:0008483">
    <property type="term" value="F:transaminase activity"/>
    <property type="evidence" value="ECO:0007669"/>
    <property type="project" value="UniProtKB-KW"/>
</dbReference>
<comment type="caution">
    <text evidence="7">The sequence shown here is derived from an EMBL/GenBank/DDBJ whole genome shotgun (WGS) entry which is preliminary data.</text>
</comment>
<dbReference type="GO" id="GO:0019752">
    <property type="term" value="P:carboxylic acid metabolic process"/>
    <property type="evidence" value="ECO:0007669"/>
    <property type="project" value="InterPro"/>
</dbReference>
<dbReference type="Gene3D" id="3.90.1150.10">
    <property type="entry name" value="Aspartate Aminotransferase, domain 1"/>
    <property type="match status" value="1"/>
</dbReference>
<dbReference type="GO" id="GO:0030170">
    <property type="term" value="F:pyridoxal phosphate binding"/>
    <property type="evidence" value="ECO:0007669"/>
    <property type="project" value="InterPro"/>
</dbReference>
<comment type="similarity">
    <text evidence="4">Belongs to the group II decarboxylase family. Sphingosine-1-phosphate lyase subfamily.</text>
</comment>
<sequence length="370" mass="39807">MKLDKYTKLLPKTGMGEQAAYDLLSHDIKVRSANLGSDIALAHMDPPTPGIASKLVGLNAQFNQNLLHPDLSPFATDVERRLIEWLAPVWGMADGHMCGGSTLANLTALWCARETGATRVVASVDAHLSVAKAAHILAMEYQALPVDGHGRIELPKMADLSNTCLVLTAGTTGRGMVDPLGKTGALWTHVDAAWAGPLKLSKHASLLDGIEDADSISISAHKWFFQPKDSALILFSDTESQDLVSFGGDYLAVPNIGVQGSRGAAAIPLLATLLAWGQDGLAQRIEHGMDMAEHLADFLQSHPKAELKQMPETGVVNWRPTVGSPEYVLRELGESASSTKINGELWLRHVAANSHADVDLVSQRIERCLR</sequence>
<protein>
    <submittedName>
        <fullName evidence="7">Aspartate aminotransferase family protein</fullName>
    </submittedName>
</protein>
<evidence type="ECO:0000256" key="2">
    <source>
        <dbReference type="ARBA" id="ARBA00022898"/>
    </source>
</evidence>
<dbReference type="PANTHER" id="PTHR42735">
    <property type="match status" value="1"/>
</dbReference>
<keyword evidence="8" id="KW-1185">Reference proteome</keyword>
<evidence type="ECO:0000256" key="6">
    <source>
        <dbReference type="RuleBase" id="RU000382"/>
    </source>
</evidence>
<comment type="cofactor">
    <cofactor evidence="1 5 6">
        <name>pyridoxal 5'-phosphate</name>
        <dbReference type="ChEBI" id="CHEBI:597326"/>
    </cofactor>
</comment>
<dbReference type="Proteomes" id="UP000640583">
    <property type="component" value="Unassembled WGS sequence"/>
</dbReference>
<dbReference type="GO" id="GO:0030149">
    <property type="term" value="P:sphingolipid catabolic process"/>
    <property type="evidence" value="ECO:0007669"/>
    <property type="project" value="TreeGrafter"/>
</dbReference>
<gene>
    <name evidence="7" type="ORF">H1D41_12105</name>
</gene>
<evidence type="ECO:0000256" key="3">
    <source>
        <dbReference type="ARBA" id="ARBA00023239"/>
    </source>
</evidence>